<dbReference type="InterPro" id="IPR050721">
    <property type="entry name" value="Trk_Ktr_HKT_K-transport"/>
</dbReference>
<dbReference type="InterPro" id="IPR036721">
    <property type="entry name" value="RCK_C_sf"/>
</dbReference>
<reference evidence="9" key="1">
    <citation type="submission" date="2022-07" db="EMBL/GenBank/DDBJ databases">
        <title>Description and genome-wide analysis of Profundicola chukchiensis gen. nov., sp. nov., marine bacteria isolated from bottom sediments of the Chukchi Sea.</title>
        <authorList>
            <person name="Romanenko L."/>
            <person name="Otstavnykh N."/>
            <person name="Kurilenko V."/>
            <person name="Eremeev V."/>
            <person name="Velansky P."/>
            <person name="Mikhailov V."/>
            <person name="Isaeva M."/>
        </authorList>
    </citation>
    <scope>NUCLEOTIDE SEQUENCE</scope>
    <source>
        <strain evidence="9">KMM 9713</strain>
    </source>
</reference>
<keyword evidence="5" id="KW-0520">NAD</keyword>
<feature type="domain" description="RCK N-terminal" evidence="7">
    <location>
        <begin position="235"/>
        <end position="353"/>
    </location>
</feature>
<evidence type="ECO:0000313" key="9">
    <source>
        <dbReference type="EMBL" id="MDG4945349.1"/>
    </source>
</evidence>
<dbReference type="PRINTS" id="PR00335">
    <property type="entry name" value="KUPTAKETRKA"/>
</dbReference>
<proteinExistence type="predicted"/>
<keyword evidence="3" id="KW-0633">Potassium transport</keyword>
<dbReference type="GO" id="GO:0015079">
    <property type="term" value="F:potassium ion transmembrane transporter activity"/>
    <property type="evidence" value="ECO:0007669"/>
    <property type="project" value="InterPro"/>
</dbReference>
<gene>
    <name evidence="9" type="primary">trkA</name>
    <name evidence="9" type="ORF">NMK71_02895</name>
</gene>
<dbReference type="InterPro" id="IPR006037">
    <property type="entry name" value="RCK_C"/>
</dbReference>
<dbReference type="GO" id="GO:0005886">
    <property type="term" value="C:plasma membrane"/>
    <property type="evidence" value="ECO:0007669"/>
    <property type="project" value="InterPro"/>
</dbReference>
<evidence type="ECO:0000313" key="10">
    <source>
        <dbReference type="Proteomes" id="UP001152599"/>
    </source>
</evidence>
<dbReference type="RefSeq" id="WP_304416803.1">
    <property type="nucleotide sequence ID" value="NZ_JANAIE010000003.1"/>
</dbReference>
<dbReference type="EMBL" id="JANCMU010000001">
    <property type="protein sequence ID" value="MDG4945349.1"/>
    <property type="molecule type" value="Genomic_DNA"/>
</dbReference>
<name>A0A9X4MWM4_9FLAO</name>
<dbReference type="PROSITE" id="PS51201">
    <property type="entry name" value="RCK_N"/>
    <property type="match status" value="2"/>
</dbReference>
<sequence>MKIIIAGAGEVGFHLAKLLSNESLNIVVVDLDKDKLEKIESQIDVLTHRGDCTSFKTLKEVGISDSDIFIAVTQLQNTNLMSALIAKKSGCKKVIARVTNPEYLERSNMLAMQRAGIDMLISPEQLAANEILNLIEESVFNEIHSFENGALNLLGIILEHNSSVINKTVKEVAEAYGDDINFLPIFIIRSDGGTYETIIPRGDTVYKMDDHVYFIALQSAKEIIHKISGKSHHRLADVMVLGGGRIGTKTARLLKKSNHDVKIIERDRDRAYDLADEFHDILILNGDGRDSDLLEEEGISEIDAFIAVTGRSETNIMACLLAKSKGVKKTIALVENTDYIHLSQVIGINGFINKKLMTANAIFKHIRKGKVLDVTNLYDLQAEVLEFRVDEGAKICNKKIGSLKFPKQAIVGGIVRNNKGYIPTKDFVILPFDKVVVFSQPDSINKVEEYFET</sequence>
<accession>A0A9X4MWM4</accession>
<evidence type="ECO:0000256" key="3">
    <source>
        <dbReference type="ARBA" id="ARBA00022538"/>
    </source>
</evidence>
<dbReference type="InterPro" id="IPR003148">
    <property type="entry name" value="RCK_N"/>
</dbReference>
<dbReference type="PANTHER" id="PTHR43833:SF5">
    <property type="entry name" value="TRK SYSTEM POTASSIUM UPTAKE PROTEIN TRKA"/>
    <property type="match status" value="1"/>
</dbReference>
<dbReference type="NCBIfam" id="NF007032">
    <property type="entry name" value="PRK09496.1-4"/>
    <property type="match status" value="1"/>
</dbReference>
<dbReference type="NCBIfam" id="NF007031">
    <property type="entry name" value="PRK09496.1-2"/>
    <property type="match status" value="1"/>
</dbReference>
<evidence type="ECO:0000259" key="8">
    <source>
        <dbReference type="PROSITE" id="PS51202"/>
    </source>
</evidence>
<dbReference type="NCBIfam" id="NF007039">
    <property type="entry name" value="PRK09496.3-2"/>
    <property type="match status" value="1"/>
</dbReference>
<dbReference type="NCBIfam" id="NF007038">
    <property type="entry name" value="PRK09496.2-6"/>
    <property type="match status" value="1"/>
</dbReference>
<evidence type="ECO:0000256" key="4">
    <source>
        <dbReference type="ARBA" id="ARBA00022958"/>
    </source>
</evidence>
<dbReference type="InterPro" id="IPR006036">
    <property type="entry name" value="K_uptake_TrkA"/>
</dbReference>
<evidence type="ECO:0000256" key="1">
    <source>
        <dbReference type="ARBA" id="ARBA00017378"/>
    </source>
</evidence>
<dbReference type="InterPro" id="IPR036291">
    <property type="entry name" value="NAD(P)-bd_dom_sf"/>
</dbReference>
<keyword evidence="10" id="KW-1185">Reference proteome</keyword>
<dbReference type="Pfam" id="PF02254">
    <property type="entry name" value="TrkA_N"/>
    <property type="match status" value="2"/>
</dbReference>
<feature type="domain" description="RCK N-terminal" evidence="7">
    <location>
        <begin position="1"/>
        <end position="121"/>
    </location>
</feature>
<feature type="domain" description="RCK C-terminal" evidence="8">
    <location>
        <begin position="372"/>
        <end position="453"/>
    </location>
</feature>
<evidence type="ECO:0000256" key="2">
    <source>
        <dbReference type="ARBA" id="ARBA00022448"/>
    </source>
</evidence>
<keyword evidence="2" id="KW-0813">Transport</keyword>
<dbReference type="PROSITE" id="PS51202">
    <property type="entry name" value="RCK_C"/>
    <property type="match status" value="2"/>
</dbReference>
<dbReference type="SUPFAM" id="SSF51735">
    <property type="entry name" value="NAD(P)-binding Rossmann-fold domains"/>
    <property type="match status" value="2"/>
</dbReference>
<comment type="caution">
    <text evidence="9">The sequence shown here is derived from an EMBL/GenBank/DDBJ whole genome shotgun (WGS) entry which is preliminary data.</text>
</comment>
<dbReference type="Gene3D" id="3.30.70.1450">
    <property type="entry name" value="Regulator of K+ conductance, C-terminal domain"/>
    <property type="match status" value="2"/>
</dbReference>
<organism evidence="9 10">
    <name type="scientific">Profundicola chukchiensis</name>
    <dbReference type="NCBI Taxonomy" id="2961959"/>
    <lineage>
        <taxon>Bacteria</taxon>
        <taxon>Pseudomonadati</taxon>
        <taxon>Bacteroidota</taxon>
        <taxon>Flavobacteriia</taxon>
        <taxon>Flavobacteriales</taxon>
        <taxon>Weeksellaceae</taxon>
        <taxon>Profundicola</taxon>
    </lineage>
</organism>
<dbReference type="Proteomes" id="UP001152599">
    <property type="component" value="Unassembled WGS sequence"/>
</dbReference>
<keyword evidence="4" id="KW-0630">Potassium</keyword>
<evidence type="ECO:0000256" key="6">
    <source>
        <dbReference type="ARBA" id="ARBA00023065"/>
    </source>
</evidence>
<evidence type="ECO:0000256" key="5">
    <source>
        <dbReference type="ARBA" id="ARBA00023027"/>
    </source>
</evidence>
<dbReference type="Gene3D" id="3.40.50.720">
    <property type="entry name" value="NAD(P)-binding Rossmann-like Domain"/>
    <property type="match status" value="2"/>
</dbReference>
<feature type="domain" description="RCK C-terminal" evidence="8">
    <location>
        <begin position="141"/>
        <end position="230"/>
    </location>
</feature>
<evidence type="ECO:0000259" key="7">
    <source>
        <dbReference type="PROSITE" id="PS51201"/>
    </source>
</evidence>
<dbReference type="Pfam" id="PF02080">
    <property type="entry name" value="TrkA_C"/>
    <property type="match status" value="1"/>
</dbReference>
<keyword evidence="6" id="KW-0406">Ion transport</keyword>
<dbReference type="PANTHER" id="PTHR43833">
    <property type="entry name" value="POTASSIUM CHANNEL PROTEIN 2-RELATED-RELATED"/>
    <property type="match status" value="1"/>
</dbReference>
<dbReference type="AlphaFoldDB" id="A0A9X4MWM4"/>
<dbReference type="SUPFAM" id="SSF116726">
    <property type="entry name" value="TrkA C-terminal domain-like"/>
    <property type="match status" value="1"/>
</dbReference>
<protein>
    <recommendedName>
        <fullName evidence="1">Trk system potassium uptake protein TrkA</fullName>
    </recommendedName>
</protein>